<dbReference type="KEGG" id="pacr:FXN63_04710"/>
<reference evidence="6 7" key="1">
    <citation type="submission" date="2019-08" db="EMBL/GenBank/DDBJ databases">
        <title>Amphibian skin-associated Pigmentiphaga: genome sequence and occurrence across geography and hosts.</title>
        <authorList>
            <person name="Bletz M.C."/>
            <person name="Bunk B."/>
            <person name="Sproeer C."/>
            <person name="Biwer P."/>
            <person name="Reiter S."/>
            <person name="Rabemananjara F.C.E."/>
            <person name="Schulz S."/>
            <person name="Overmann J."/>
            <person name="Vences M."/>
        </authorList>
    </citation>
    <scope>NUCLEOTIDE SEQUENCE [LARGE SCALE GENOMIC DNA]</scope>
    <source>
        <strain evidence="6 7">Mada1488</strain>
    </source>
</reference>
<feature type="transmembrane region" description="Helical" evidence="5">
    <location>
        <begin position="113"/>
        <end position="131"/>
    </location>
</feature>
<accession>A0A5C0AU66</accession>
<feature type="transmembrane region" description="Helical" evidence="5">
    <location>
        <begin position="16"/>
        <end position="38"/>
    </location>
</feature>
<keyword evidence="2 5" id="KW-0812">Transmembrane</keyword>
<keyword evidence="4 5" id="KW-0472">Membrane</keyword>
<evidence type="ECO:0000256" key="1">
    <source>
        <dbReference type="ARBA" id="ARBA00004141"/>
    </source>
</evidence>
<keyword evidence="7" id="KW-1185">Reference proteome</keyword>
<dbReference type="AlphaFoldDB" id="A0A5C0AU66"/>
<dbReference type="Pfam" id="PF07681">
    <property type="entry name" value="DoxX"/>
    <property type="match status" value="1"/>
</dbReference>
<keyword evidence="3 5" id="KW-1133">Transmembrane helix</keyword>
<feature type="transmembrane region" description="Helical" evidence="5">
    <location>
        <begin position="50"/>
        <end position="74"/>
    </location>
</feature>
<evidence type="ECO:0000256" key="3">
    <source>
        <dbReference type="ARBA" id="ARBA00022989"/>
    </source>
</evidence>
<dbReference type="GO" id="GO:0016020">
    <property type="term" value="C:membrane"/>
    <property type="evidence" value="ECO:0007669"/>
    <property type="project" value="UniProtKB-SubCell"/>
</dbReference>
<evidence type="ECO:0000256" key="4">
    <source>
        <dbReference type="ARBA" id="ARBA00023136"/>
    </source>
</evidence>
<evidence type="ECO:0000313" key="7">
    <source>
        <dbReference type="Proteomes" id="UP000325161"/>
    </source>
</evidence>
<sequence>MSFKHLDAPHWASSPAVRWIALLCLCAAYIQGGLFKLLDFPGAVGEMQHFGIAPPALFAALTIVVELGAPVLILAGIWRWAGALALAGFTVFATLVANRFWEMSGQERFMTTNAFFEHIGLIGAFVLVAWMDLRERRAAQHSRDTA</sequence>
<dbReference type="InterPro" id="IPR032808">
    <property type="entry name" value="DoxX"/>
</dbReference>
<dbReference type="RefSeq" id="WP_148813305.1">
    <property type="nucleotide sequence ID" value="NZ_CP043046.1"/>
</dbReference>
<gene>
    <name evidence="6" type="ORF">FXN63_04710</name>
</gene>
<evidence type="ECO:0000313" key="6">
    <source>
        <dbReference type="EMBL" id="QEI05214.1"/>
    </source>
</evidence>
<proteinExistence type="predicted"/>
<protein>
    <submittedName>
        <fullName evidence="6">DoxX family protein</fullName>
    </submittedName>
</protein>
<organism evidence="6 7">
    <name type="scientific">Pigmentiphaga aceris</name>
    <dbReference type="NCBI Taxonomy" id="1940612"/>
    <lineage>
        <taxon>Bacteria</taxon>
        <taxon>Pseudomonadati</taxon>
        <taxon>Pseudomonadota</taxon>
        <taxon>Betaproteobacteria</taxon>
        <taxon>Burkholderiales</taxon>
        <taxon>Alcaligenaceae</taxon>
        <taxon>Pigmentiphaga</taxon>
    </lineage>
</organism>
<dbReference type="Proteomes" id="UP000325161">
    <property type="component" value="Chromosome"/>
</dbReference>
<dbReference type="OrthoDB" id="6522672at2"/>
<evidence type="ECO:0000256" key="5">
    <source>
        <dbReference type="SAM" id="Phobius"/>
    </source>
</evidence>
<feature type="transmembrane region" description="Helical" evidence="5">
    <location>
        <begin position="80"/>
        <end position="101"/>
    </location>
</feature>
<name>A0A5C0AU66_9BURK</name>
<dbReference type="EMBL" id="CP043046">
    <property type="protein sequence ID" value="QEI05214.1"/>
    <property type="molecule type" value="Genomic_DNA"/>
</dbReference>
<evidence type="ECO:0000256" key="2">
    <source>
        <dbReference type="ARBA" id="ARBA00022692"/>
    </source>
</evidence>
<comment type="subcellular location">
    <subcellularLocation>
        <location evidence="1">Membrane</location>
        <topology evidence="1">Multi-pass membrane protein</topology>
    </subcellularLocation>
</comment>